<feature type="transmembrane region" description="Helical" evidence="11">
    <location>
        <begin position="15"/>
        <end position="38"/>
    </location>
</feature>
<comment type="caution">
    <text evidence="12">The sequence shown here is derived from an EMBL/GenBank/DDBJ whole genome shotgun (WGS) entry which is preliminary data.</text>
</comment>
<dbReference type="FunFam" id="3.40.50.150:FF:000084">
    <property type="entry name" value="probable methyltransferase PMT23"/>
    <property type="match status" value="1"/>
</dbReference>
<dbReference type="AlphaFoldDB" id="A0AAP0N3W9"/>
<keyword evidence="8" id="KW-0325">Glycoprotein</keyword>
<evidence type="ECO:0000313" key="13">
    <source>
        <dbReference type="Proteomes" id="UP001428341"/>
    </source>
</evidence>
<evidence type="ECO:0000256" key="7">
    <source>
        <dbReference type="ARBA" id="ARBA00023136"/>
    </source>
</evidence>
<dbReference type="GO" id="GO:0005768">
    <property type="term" value="C:endosome"/>
    <property type="evidence" value="ECO:0007669"/>
    <property type="project" value="TreeGrafter"/>
</dbReference>
<dbReference type="InterPro" id="IPR004159">
    <property type="entry name" value="Put_SAM_MeTrfase"/>
</dbReference>
<evidence type="ECO:0000256" key="9">
    <source>
        <dbReference type="ARBA" id="ARBA00060399"/>
    </source>
</evidence>
<evidence type="ECO:0000256" key="1">
    <source>
        <dbReference type="ARBA" id="ARBA00008361"/>
    </source>
</evidence>
<evidence type="ECO:0000256" key="2">
    <source>
        <dbReference type="ARBA" id="ARBA00022603"/>
    </source>
</evidence>
<evidence type="ECO:0000256" key="8">
    <source>
        <dbReference type="ARBA" id="ARBA00023180"/>
    </source>
</evidence>
<feature type="compositionally biased region" description="Basic and acidic residues" evidence="10">
    <location>
        <begin position="56"/>
        <end position="67"/>
    </location>
</feature>
<gene>
    <name evidence="12" type="ORF">WN944_023133</name>
</gene>
<dbReference type="PANTHER" id="PTHR10108:SF1130">
    <property type="entry name" value="METHYLTRANSFERASE PMT26-RELATED"/>
    <property type="match status" value="1"/>
</dbReference>
<keyword evidence="4 11" id="KW-0812">Transmembrane</keyword>
<dbReference type="PANTHER" id="PTHR10108">
    <property type="entry name" value="SAM-DEPENDENT METHYLTRANSFERASE"/>
    <property type="match status" value="1"/>
</dbReference>
<keyword evidence="13" id="KW-1185">Reference proteome</keyword>
<dbReference type="SUPFAM" id="SSF53335">
    <property type="entry name" value="S-adenosyl-L-methionine-dependent methyltransferases"/>
    <property type="match status" value="2"/>
</dbReference>
<evidence type="ECO:0000256" key="3">
    <source>
        <dbReference type="ARBA" id="ARBA00022679"/>
    </source>
</evidence>
<feature type="compositionally biased region" description="Basic and acidic residues" evidence="10">
    <location>
        <begin position="149"/>
        <end position="213"/>
    </location>
</feature>
<dbReference type="GO" id="GO:0032259">
    <property type="term" value="P:methylation"/>
    <property type="evidence" value="ECO:0007669"/>
    <property type="project" value="UniProtKB-KW"/>
</dbReference>
<sequence length="796" mass="89702">MANGKYTRVDGRRSASSYCSTVTITVFVALCLVGVWMMTSSSSSSVVPVQNVDEPAQEKKSEAKEQLPESNESSSNQQFEDNNADLPEDATKGGKNEKIQENIEKSDEKSNEESKFDDGSNRQTQNDDNKTGDGDSKTDSEGGETNTDESEKKSYSDENGNKSDSDDGEKKSDRKSEESSGEKVDGQVEEKEDQNENKESEKSSDDKKEDDSKNQSSNELFPSGAQLELTNETTTQKGSFSTQATESKNEKEAQQSSNQQNGYNWKLCNVTAGADFIPCLDNLQAIKKLRSTKHYEHRERHCPEEPPTCLVPLPEGYKRSIEWPTSREKIWYYNVPHTKLAKIKGHQNWVKVTGEYLTFPGGGTQFKNGALHYIDFIQESVPDVAWGKRTRVVLDVGCGVASFGGFLFDRGVLTMSFAPKDEHEAQVQFALERGIPAISAVMGTERLPFPGIVFDAVHCARCRVPWHIEGGKLLLELNRVLRPGGFFIWSATPVYQKLPEDVEIWNAMSQLIKAMCWELVSISKDTINKVGIAVYRKPTSNECYEKRSQQQPPVCSGSDDPNAAWHVPLQACMHKVPEESLERGSQWPEQWPARLEKTPYWLLSSQVGVYGKSAPEDFTADYEHWKRVVSKSYLNGMGINWSTVRNVMDMRSVYGGFAAAMKDISVWVMNVISIDSPDTLPIIYERGLFGIYHDWCESFSTYPRTYDLLHADHLFSKIKKRCNLVAVVAEVDRILRPEGKLIVRDDVETINELESMVKGMQWEVRMTYSKDKEGLLCVEKSMWRPKGLETIKYAIA</sequence>
<evidence type="ECO:0000256" key="11">
    <source>
        <dbReference type="SAM" id="Phobius"/>
    </source>
</evidence>
<evidence type="ECO:0000256" key="6">
    <source>
        <dbReference type="ARBA" id="ARBA00022989"/>
    </source>
</evidence>
<dbReference type="InterPro" id="IPR029063">
    <property type="entry name" value="SAM-dependent_MTases_sf"/>
</dbReference>
<protein>
    <recommendedName>
        <fullName evidence="14">Methyltransferase PMT26</fullName>
    </recommendedName>
</protein>
<evidence type="ECO:0000256" key="4">
    <source>
        <dbReference type="ARBA" id="ARBA00022692"/>
    </source>
</evidence>
<evidence type="ECO:0000256" key="5">
    <source>
        <dbReference type="ARBA" id="ARBA00022968"/>
    </source>
</evidence>
<keyword evidence="5" id="KW-0735">Signal-anchor</keyword>
<keyword evidence="6 11" id="KW-1133">Transmembrane helix</keyword>
<dbReference type="GO" id="GO:0005802">
    <property type="term" value="C:trans-Golgi network"/>
    <property type="evidence" value="ECO:0007669"/>
    <property type="project" value="TreeGrafter"/>
</dbReference>
<dbReference type="Gene3D" id="3.40.50.150">
    <property type="entry name" value="Vaccinia Virus protein VP39"/>
    <property type="match status" value="1"/>
</dbReference>
<accession>A0AAP0N3W9</accession>
<evidence type="ECO:0000256" key="10">
    <source>
        <dbReference type="SAM" id="MobiDB-lite"/>
    </source>
</evidence>
<evidence type="ECO:0000313" key="12">
    <source>
        <dbReference type="EMBL" id="KAK9230166.1"/>
    </source>
</evidence>
<dbReference type="Proteomes" id="UP001428341">
    <property type="component" value="Unassembled WGS sequence"/>
</dbReference>
<organism evidence="12 13">
    <name type="scientific">Citrus x changshan-huyou</name>
    <dbReference type="NCBI Taxonomy" id="2935761"/>
    <lineage>
        <taxon>Eukaryota</taxon>
        <taxon>Viridiplantae</taxon>
        <taxon>Streptophyta</taxon>
        <taxon>Embryophyta</taxon>
        <taxon>Tracheophyta</taxon>
        <taxon>Spermatophyta</taxon>
        <taxon>Magnoliopsida</taxon>
        <taxon>eudicotyledons</taxon>
        <taxon>Gunneridae</taxon>
        <taxon>Pentapetalae</taxon>
        <taxon>rosids</taxon>
        <taxon>malvids</taxon>
        <taxon>Sapindales</taxon>
        <taxon>Rutaceae</taxon>
        <taxon>Aurantioideae</taxon>
        <taxon>Citrus</taxon>
    </lineage>
</organism>
<keyword evidence="7 11" id="KW-0472">Membrane</keyword>
<proteinExistence type="inferred from homology"/>
<keyword evidence="2" id="KW-0489">Methyltransferase</keyword>
<dbReference type="Pfam" id="PF03141">
    <property type="entry name" value="Methyltransf_29"/>
    <property type="match status" value="1"/>
</dbReference>
<feature type="compositionally biased region" description="Low complexity" evidence="10">
    <location>
        <begin position="68"/>
        <end position="81"/>
    </location>
</feature>
<dbReference type="GO" id="GO:0008168">
    <property type="term" value="F:methyltransferase activity"/>
    <property type="evidence" value="ECO:0007669"/>
    <property type="project" value="UniProtKB-KW"/>
</dbReference>
<keyword evidence="3" id="KW-0808">Transferase</keyword>
<feature type="compositionally biased region" description="Polar residues" evidence="10">
    <location>
        <begin position="228"/>
        <end position="246"/>
    </location>
</feature>
<comment type="subcellular location">
    <subcellularLocation>
        <location evidence="9">Endomembrane system</location>
        <topology evidence="9">Single-pass type II membrane protein</topology>
    </subcellularLocation>
</comment>
<reference evidence="12 13" key="1">
    <citation type="submission" date="2024-05" db="EMBL/GenBank/DDBJ databases">
        <title>Haplotype-resolved chromosome-level genome assembly of Huyou (Citrus changshanensis).</title>
        <authorList>
            <person name="Miao C."/>
            <person name="Chen W."/>
            <person name="Wu Y."/>
            <person name="Wang L."/>
            <person name="Zhao S."/>
            <person name="Grierson D."/>
            <person name="Xu C."/>
            <person name="Chen K."/>
        </authorList>
    </citation>
    <scope>NUCLEOTIDE SEQUENCE [LARGE SCALE GENOMIC DNA]</scope>
    <source>
        <strain evidence="12">01-14</strain>
        <tissue evidence="12">Leaf</tissue>
    </source>
</reference>
<feature type="compositionally biased region" description="Basic and acidic residues" evidence="10">
    <location>
        <begin position="89"/>
        <end position="140"/>
    </location>
</feature>
<comment type="similarity">
    <text evidence="1">Belongs to the methyltransferase superfamily.</text>
</comment>
<dbReference type="EMBL" id="JBCGBO010000001">
    <property type="protein sequence ID" value="KAK9230166.1"/>
    <property type="molecule type" value="Genomic_DNA"/>
</dbReference>
<feature type="region of interest" description="Disordered" evidence="10">
    <location>
        <begin position="42"/>
        <end position="259"/>
    </location>
</feature>
<evidence type="ECO:0008006" key="14">
    <source>
        <dbReference type="Google" id="ProtNLM"/>
    </source>
</evidence>
<name>A0AAP0N3W9_9ROSI</name>